<evidence type="ECO:0000313" key="2">
    <source>
        <dbReference type="Proteomes" id="UP000326582"/>
    </source>
</evidence>
<keyword evidence="2" id="KW-1185">Reference proteome</keyword>
<proteinExistence type="predicted"/>
<gene>
    <name evidence="1" type="ORF">EJF14_40287</name>
</gene>
<protein>
    <submittedName>
        <fullName evidence="1">Uncharacterized protein</fullName>
    </submittedName>
</protein>
<dbReference type="Proteomes" id="UP000326582">
    <property type="component" value="Chromosome 4"/>
</dbReference>
<name>A0ACD0WLN8_CLALS</name>
<accession>A0ACD0WLN8</accession>
<sequence>MSQNHTLSLPRTSRAEYCLKSHPDLAVPKRRFASKALRGYFPRPRSSDRFRLYKIEALVSSNLNRLQTTPQPSGLVKQKKPVLSTHDANCIYAGRGLSLLLQQ</sequence>
<reference evidence="2" key="1">
    <citation type="journal article" date="2019" name="MBio">
        <title>Comparative genomics for the elucidation of multidrug resistance (MDR) in Candida lusitaniae.</title>
        <authorList>
            <person name="Kannan A."/>
            <person name="Asner S.A."/>
            <person name="Trachsel E."/>
            <person name="Kelly S."/>
            <person name="Parker J."/>
            <person name="Sanglard D."/>
        </authorList>
    </citation>
    <scope>NUCLEOTIDE SEQUENCE [LARGE SCALE GENOMIC DNA]</scope>
    <source>
        <strain evidence="2">P1</strain>
    </source>
</reference>
<evidence type="ECO:0000313" key="1">
    <source>
        <dbReference type="EMBL" id="QFZ28254.1"/>
    </source>
</evidence>
<dbReference type="EMBL" id="CP038487">
    <property type="protein sequence ID" value="QFZ28254.1"/>
    <property type="molecule type" value="Genomic_DNA"/>
</dbReference>
<organism evidence="1 2">
    <name type="scientific">Clavispora lusitaniae</name>
    <name type="common">Candida lusitaniae</name>
    <dbReference type="NCBI Taxonomy" id="36911"/>
    <lineage>
        <taxon>Eukaryota</taxon>
        <taxon>Fungi</taxon>
        <taxon>Dikarya</taxon>
        <taxon>Ascomycota</taxon>
        <taxon>Saccharomycotina</taxon>
        <taxon>Pichiomycetes</taxon>
        <taxon>Metschnikowiaceae</taxon>
        <taxon>Clavispora</taxon>
    </lineage>
</organism>